<dbReference type="Gene3D" id="3.40.50.2300">
    <property type="match status" value="1"/>
</dbReference>
<reference evidence="2" key="1">
    <citation type="journal article" date="2019" name="Int. J. Syst. Evol. Microbiol.">
        <title>The Global Catalogue of Microorganisms (GCM) 10K type strain sequencing project: providing services to taxonomists for standard genome sequencing and annotation.</title>
        <authorList>
            <consortium name="The Broad Institute Genomics Platform"/>
            <consortium name="The Broad Institute Genome Sequencing Center for Infectious Disease"/>
            <person name="Wu L."/>
            <person name="Ma J."/>
        </authorList>
    </citation>
    <scope>NUCLEOTIDE SEQUENCE [LARGE SCALE GENOMIC DNA]</scope>
    <source>
        <strain evidence="2">CGMCC 4.7177</strain>
    </source>
</reference>
<dbReference type="Proteomes" id="UP001595839">
    <property type="component" value="Unassembled WGS sequence"/>
</dbReference>
<organism evidence="1 2">
    <name type="scientific">Streptomyces vulcanius</name>
    <dbReference type="NCBI Taxonomy" id="1441876"/>
    <lineage>
        <taxon>Bacteria</taxon>
        <taxon>Bacillati</taxon>
        <taxon>Actinomycetota</taxon>
        <taxon>Actinomycetes</taxon>
        <taxon>Kitasatosporales</taxon>
        <taxon>Streptomycetaceae</taxon>
        <taxon>Streptomyces</taxon>
    </lineage>
</organism>
<keyword evidence="2" id="KW-1185">Reference proteome</keyword>
<evidence type="ECO:0000313" key="2">
    <source>
        <dbReference type="Proteomes" id="UP001595839"/>
    </source>
</evidence>
<comment type="caution">
    <text evidence="1">The sequence shown here is derived from an EMBL/GenBank/DDBJ whole genome shotgun (WGS) entry which is preliminary data.</text>
</comment>
<evidence type="ECO:0000313" key="1">
    <source>
        <dbReference type="EMBL" id="MFC4506356.1"/>
    </source>
</evidence>
<gene>
    <name evidence="1" type="ORF">ACFPIH_44125</name>
</gene>
<dbReference type="EMBL" id="JBHSFK010000042">
    <property type="protein sequence ID" value="MFC4506356.1"/>
    <property type="molecule type" value="Genomic_DNA"/>
</dbReference>
<sequence>MVYAGASPHRAALCARALERTGFRGTRMAPEPVLEAGFLTEAGTAAEGRLISTAYLTSSPS</sequence>
<accession>A0ABV9B4W5</accession>
<name>A0ABV9B4W5_9ACTN</name>
<protein>
    <submittedName>
        <fullName evidence="1">Uncharacterized protein</fullName>
    </submittedName>
</protein>
<proteinExistence type="predicted"/>
<dbReference type="RefSeq" id="WP_381184524.1">
    <property type="nucleotide sequence ID" value="NZ_JBHSFK010000042.1"/>
</dbReference>